<dbReference type="Pfam" id="PF14598">
    <property type="entry name" value="PAS_11"/>
    <property type="match status" value="1"/>
</dbReference>
<feature type="region of interest" description="Disordered" evidence="2">
    <location>
        <begin position="791"/>
        <end position="812"/>
    </location>
</feature>
<dbReference type="PROSITE" id="PS50888">
    <property type="entry name" value="BHLH"/>
    <property type="match status" value="1"/>
</dbReference>
<feature type="compositionally biased region" description="Low complexity" evidence="2">
    <location>
        <begin position="747"/>
        <end position="759"/>
    </location>
</feature>
<dbReference type="GO" id="GO:0032870">
    <property type="term" value="P:cellular response to hormone stimulus"/>
    <property type="evidence" value="ECO:0007669"/>
    <property type="project" value="TreeGrafter"/>
</dbReference>
<feature type="region of interest" description="Disordered" evidence="2">
    <location>
        <begin position="1165"/>
        <end position="1194"/>
    </location>
</feature>
<dbReference type="PROSITE" id="PS50112">
    <property type="entry name" value="PAS"/>
    <property type="match status" value="1"/>
</dbReference>
<feature type="region of interest" description="Disordered" evidence="2">
    <location>
        <begin position="99"/>
        <end position="118"/>
    </location>
</feature>
<feature type="region of interest" description="Disordered" evidence="2">
    <location>
        <begin position="741"/>
        <end position="760"/>
    </location>
</feature>
<dbReference type="GO" id="GO:0005634">
    <property type="term" value="C:nucleus"/>
    <property type="evidence" value="ECO:0007669"/>
    <property type="project" value="InterPro"/>
</dbReference>
<feature type="domain" description="BHLH" evidence="4">
    <location>
        <begin position="43"/>
        <end position="96"/>
    </location>
</feature>
<dbReference type="InterPro" id="IPR017426">
    <property type="entry name" value="Nuclear_rcpt_coactivator"/>
</dbReference>
<evidence type="ECO:0000256" key="1">
    <source>
        <dbReference type="SAM" id="Coils"/>
    </source>
</evidence>
<feature type="compositionally biased region" description="Polar residues" evidence="2">
    <location>
        <begin position="1177"/>
        <end position="1194"/>
    </location>
</feature>
<feature type="compositionally biased region" description="Basic and acidic residues" evidence="2">
    <location>
        <begin position="675"/>
        <end position="694"/>
    </location>
</feature>
<dbReference type="GO" id="GO:0003713">
    <property type="term" value="F:transcription coactivator activity"/>
    <property type="evidence" value="ECO:0007669"/>
    <property type="project" value="InterPro"/>
</dbReference>
<dbReference type="InterPro" id="IPR011598">
    <property type="entry name" value="bHLH_dom"/>
</dbReference>
<gene>
    <name evidence="5" type="ORF">PV327_005620</name>
</gene>
<dbReference type="SUPFAM" id="SSF55785">
    <property type="entry name" value="PYP-like sensor domain (PAS domain)"/>
    <property type="match status" value="2"/>
</dbReference>
<feature type="coiled-coil region" evidence="1">
    <location>
        <begin position="837"/>
        <end position="870"/>
    </location>
</feature>
<dbReference type="EMBL" id="JAQQBR010000003">
    <property type="protein sequence ID" value="KAK0179923.1"/>
    <property type="molecule type" value="Genomic_DNA"/>
</dbReference>
<dbReference type="GO" id="GO:0016922">
    <property type="term" value="F:nuclear receptor binding"/>
    <property type="evidence" value="ECO:0007669"/>
    <property type="project" value="TreeGrafter"/>
</dbReference>
<dbReference type="Gene3D" id="4.10.280.10">
    <property type="entry name" value="Helix-loop-helix DNA-binding domain"/>
    <property type="match status" value="1"/>
</dbReference>
<organism evidence="5 6">
    <name type="scientific">Microctonus hyperodae</name>
    <name type="common">Parasitoid wasp</name>
    <dbReference type="NCBI Taxonomy" id="165561"/>
    <lineage>
        <taxon>Eukaryota</taxon>
        <taxon>Metazoa</taxon>
        <taxon>Ecdysozoa</taxon>
        <taxon>Arthropoda</taxon>
        <taxon>Hexapoda</taxon>
        <taxon>Insecta</taxon>
        <taxon>Pterygota</taxon>
        <taxon>Neoptera</taxon>
        <taxon>Endopterygota</taxon>
        <taxon>Hymenoptera</taxon>
        <taxon>Apocrita</taxon>
        <taxon>Ichneumonoidea</taxon>
        <taxon>Braconidae</taxon>
        <taxon>Euphorinae</taxon>
        <taxon>Microctonus</taxon>
    </lineage>
</organism>
<feature type="region of interest" description="Disordered" evidence="2">
    <location>
        <begin position="672"/>
        <end position="735"/>
    </location>
</feature>
<feature type="region of interest" description="Disordered" evidence="2">
    <location>
        <begin position="932"/>
        <end position="951"/>
    </location>
</feature>
<evidence type="ECO:0008006" key="7">
    <source>
        <dbReference type="Google" id="ProtNLM"/>
    </source>
</evidence>
<feature type="region of interest" description="Disordered" evidence="2">
    <location>
        <begin position="412"/>
        <end position="483"/>
    </location>
</feature>
<feature type="region of interest" description="Disordered" evidence="2">
    <location>
        <begin position="957"/>
        <end position="1125"/>
    </location>
</feature>
<dbReference type="Gene3D" id="3.30.450.20">
    <property type="entry name" value="PAS domain"/>
    <property type="match status" value="2"/>
</dbReference>
<dbReference type="GO" id="GO:0046983">
    <property type="term" value="F:protein dimerization activity"/>
    <property type="evidence" value="ECO:0007669"/>
    <property type="project" value="InterPro"/>
</dbReference>
<dbReference type="Pfam" id="PF23172">
    <property type="entry name" value="bHLH_NCOA"/>
    <property type="match status" value="1"/>
</dbReference>
<evidence type="ECO:0000313" key="6">
    <source>
        <dbReference type="Proteomes" id="UP001168972"/>
    </source>
</evidence>
<dbReference type="AlphaFoldDB" id="A0AA39G225"/>
<feature type="compositionally biased region" description="Low complexity" evidence="2">
    <location>
        <begin position="999"/>
        <end position="1020"/>
    </location>
</feature>
<dbReference type="InterPro" id="IPR035965">
    <property type="entry name" value="PAS-like_dom_sf"/>
</dbReference>
<evidence type="ECO:0000256" key="2">
    <source>
        <dbReference type="SAM" id="MobiDB-lite"/>
    </source>
</evidence>
<feature type="compositionally biased region" description="Low complexity" evidence="2">
    <location>
        <begin position="702"/>
        <end position="711"/>
    </location>
</feature>
<feature type="compositionally biased region" description="Polar residues" evidence="2">
    <location>
        <begin position="1059"/>
        <end position="1082"/>
    </location>
</feature>
<dbReference type="PANTHER" id="PTHR10684">
    <property type="entry name" value="NUCLEAR RECEPTOR COACTIVATOR"/>
    <property type="match status" value="1"/>
</dbReference>
<feature type="region of interest" description="Disordered" evidence="2">
    <location>
        <begin position="563"/>
        <end position="594"/>
    </location>
</feature>
<evidence type="ECO:0000259" key="4">
    <source>
        <dbReference type="PROSITE" id="PS50888"/>
    </source>
</evidence>
<dbReference type="InterPro" id="IPR056193">
    <property type="entry name" value="bHLH_NCOA1-3"/>
</dbReference>
<protein>
    <recommendedName>
        <fullName evidence="7">Nuclear receptor coactivator 2</fullName>
    </recommendedName>
</protein>
<reference evidence="5" key="1">
    <citation type="journal article" date="2023" name="bioRxiv">
        <title>Scaffold-level genome assemblies of two parasitoid biocontrol wasps reveal the parthenogenesis mechanism and an associated novel virus.</title>
        <authorList>
            <person name="Inwood S."/>
            <person name="Skelly J."/>
            <person name="Guhlin J."/>
            <person name="Harrop T."/>
            <person name="Goldson S."/>
            <person name="Dearden P."/>
        </authorList>
    </citation>
    <scope>NUCLEOTIDE SEQUENCE</scope>
    <source>
        <strain evidence="5">Lincoln</strain>
        <tissue evidence="5">Whole body</tissue>
    </source>
</reference>
<comment type="caution">
    <text evidence="5">The sequence shown here is derived from an EMBL/GenBank/DDBJ whole genome shotgun (WGS) entry which is preliminary data.</text>
</comment>
<dbReference type="InterPro" id="IPR036638">
    <property type="entry name" value="HLH_DNA-bd_sf"/>
</dbReference>
<evidence type="ECO:0000313" key="5">
    <source>
        <dbReference type="EMBL" id="KAK0179923.1"/>
    </source>
</evidence>
<keyword evidence="1" id="KW-0175">Coiled coil</keyword>
<reference evidence="5" key="2">
    <citation type="submission" date="2023-03" db="EMBL/GenBank/DDBJ databases">
        <authorList>
            <person name="Inwood S.N."/>
            <person name="Skelly J.G."/>
            <person name="Guhlin J."/>
            <person name="Harrop T.W.R."/>
            <person name="Goldson S.G."/>
            <person name="Dearden P.K."/>
        </authorList>
    </citation>
    <scope>NUCLEOTIDE SEQUENCE</scope>
    <source>
        <strain evidence="5">Lincoln</strain>
        <tissue evidence="5">Whole body</tissue>
    </source>
</reference>
<feature type="compositionally biased region" description="Polar residues" evidence="2">
    <location>
        <begin position="974"/>
        <end position="990"/>
    </location>
</feature>
<dbReference type="GO" id="GO:0045944">
    <property type="term" value="P:positive regulation of transcription by RNA polymerase II"/>
    <property type="evidence" value="ECO:0007669"/>
    <property type="project" value="TreeGrafter"/>
</dbReference>
<feature type="compositionally biased region" description="Low complexity" evidence="2">
    <location>
        <begin position="1114"/>
        <end position="1125"/>
    </location>
</feature>
<keyword evidence="6" id="KW-1185">Reference proteome</keyword>
<dbReference type="InterPro" id="IPR000014">
    <property type="entry name" value="PAS"/>
</dbReference>
<dbReference type="SMART" id="SM00091">
    <property type="entry name" value="PAS"/>
    <property type="match status" value="2"/>
</dbReference>
<feature type="compositionally biased region" description="Polar residues" evidence="2">
    <location>
        <begin position="795"/>
        <end position="812"/>
    </location>
</feature>
<dbReference type="SUPFAM" id="SSF47459">
    <property type="entry name" value="HLH, helix-loop-helix DNA-binding domain"/>
    <property type="match status" value="1"/>
</dbReference>
<dbReference type="CDD" id="cd00130">
    <property type="entry name" value="PAS"/>
    <property type="match status" value="2"/>
</dbReference>
<sequence length="1257" mass="135652">MSVSAAENAGPGPGELQDPLWVKMNAITSGITKKRKKSDAKPQSQINKCLNEKKRRTQENLYIDELAELISATDMSSGKTDKCQILQRTVDQIQHIRQQEGNNSHAVQQGEVSSSNPSILSSDQVGPVLLEKMQHILNVSQALDGFLFVVNTEGRVEYVTDNIQLYINYTKDDVLGKDIYNIIHHGDHQSFMPSCVPTSIDWMSGTHPQSRNRTFICRFLVKPLKDETMEEKQQRVSKYESMQVCSALLSTSNNRSESGDVTSESSDIGPCVMCVARRIPINEQPINTIPIQQFTIKLDTTGRIAAVDTSNLTILDCQYLSKELVGTTIQDLCHPHDLSILTAHLKDTLQVGEGTTPLYRLRISPDKFVNVQTNSRFFKGNVMNGHCADFIMSNHSIVCPLQDSQQSLISGAGTINSGSSSSGAGTSVGSIGKDARGCPTPNHSGIENIGTIGASSSSSSSSSTTTSISTATTTTSVSTSSSTSSAVAAATSTISTSGTSTSSLSGTITATAAATTTTSSSSITPASLSVAPTTNLLTTAESQSNNLNTAGDSGRLRNLLTKGVNVNSGDDTQDSASVSGGGGGGSSSNNDTENQNDHRILKILLNQQDEDDYHSEHSGKVRPNPNAIPKPPSDQNKSSLGNNMLLQLLNEKNDDDDDTRAGLKKQNELLQQLLKDPDEERKMQEQKSRDDDSLLRSLGFRSSTPPSSQSSDHVHGGSSQSGQKRPGEDGDINMAVKRPMDGTHQVSSSGSSTTSQTPSKLWERNKMLASLLAKEPSQPTIIPPIPASVISATPQMTSGTPVTTTHNYQPPPMYQQQTRVRFTGQAGIRQTAAPFTQQQQQQQLQLQLQRNKLLQQQQLKQRLLQQQQQQQLLIPSNATAPDQISGIHNIDNLMNNTVAPNVSLQRSSVSDSQISPGYGGSVQLSTNHRLSHSYSHPSTINQHPAVNNNFNSGQQVSATARLSPHSPAGMLSFSHPQPLSPRVSQGNYVNNPRMFNVNQTRAQQQQQQQPATQQQLQQQRSMPSPGSAVSARQSPYPAEVFPPPASPTASQFPPVPNPGNANPTAQYRLQRASSTPTATTQLPGGIGSPRLYGGVSKDQQQTLLSPSHPRGGCQTTPTHNQHNVTNQNQHFTNQQHTSMLYRQTGNNVSNHDVQKNQFCYEQGSVSVYSSGPEDPRSMSSSNPVNHQMGGNTSGPGNMTSEFVRQELRAVVGARTQQRVPNNIQNNLIGQVSQDELEALGLSFEMSPAEYYGGSGAR</sequence>
<feature type="domain" description="PAS" evidence="3">
    <location>
        <begin position="129"/>
        <end position="191"/>
    </location>
</feature>
<dbReference type="SMART" id="SM00353">
    <property type="entry name" value="HLH"/>
    <property type="match status" value="1"/>
</dbReference>
<dbReference type="Proteomes" id="UP001168972">
    <property type="component" value="Unassembled WGS sequence"/>
</dbReference>
<name>A0AA39G225_MICHY</name>
<feature type="compositionally biased region" description="Low complexity" evidence="2">
    <location>
        <begin position="451"/>
        <end position="483"/>
    </location>
</feature>
<dbReference type="PANTHER" id="PTHR10684:SF4">
    <property type="entry name" value="TAIMAN, ISOFORM G"/>
    <property type="match status" value="1"/>
</dbReference>
<proteinExistence type="predicted"/>
<feature type="compositionally biased region" description="Low complexity" evidence="2">
    <location>
        <begin position="412"/>
        <end position="432"/>
    </location>
</feature>
<feature type="region of interest" description="Disordered" evidence="2">
    <location>
        <begin position="610"/>
        <end position="640"/>
    </location>
</feature>
<accession>A0AA39G225</accession>
<evidence type="ECO:0000259" key="3">
    <source>
        <dbReference type="PROSITE" id="PS50112"/>
    </source>
</evidence>